<evidence type="ECO:0000256" key="2">
    <source>
        <dbReference type="ARBA" id="ARBA00022737"/>
    </source>
</evidence>
<keyword evidence="4" id="KW-1185">Reference proteome</keyword>
<sequence length="326" mass="35295">MNEQQKPITLSIPLPFRPFALSFSSPFAQENRLAICSFDQNPQNQFRIFRMVGPSIIAESGAPVKLPQTCCMFSPHGHLKDETDLLLLGGDSLKLYTTAPNSLTPTAEIQISQNNEPITGIDWSLIENSLVLTGSSDATVSALNINTGQIMQQVIAHDHPIHDVKFCGASSTFVTVGFDGSLRLFDLRDLNNSFILYQTAKPLTRCAISPIDPNKIATFSRGSNSAIIIDSRKPGMAASANGDQHNEQVTCIGWSRILPGNFYSSDASGSIILTKFVDDSSSEMEAKEILKKEGPIESFSIGPGVLGVAFSDRVDIVNGVTQMNAQ</sequence>
<proteinExistence type="predicted"/>
<comment type="caution">
    <text evidence="3">The sequence shown here is derived from an EMBL/GenBank/DDBJ whole genome shotgun (WGS) entry which is preliminary data.</text>
</comment>
<dbReference type="InterPro" id="IPR045159">
    <property type="entry name" value="DCAF7-like"/>
</dbReference>
<protein>
    <submittedName>
        <fullName evidence="3">DDB1- and CUL4-associated factor 7 like protein</fullName>
    </submittedName>
</protein>
<keyword evidence="2" id="KW-0677">Repeat</keyword>
<evidence type="ECO:0000256" key="1">
    <source>
        <dbReference type="ARBA" id="ARBA00022574"/>
    </source>
</evidence>
<organism evidence="3 4">
    <name type="scientific">Tritrichomonas foetus</name>
    <dbReference type="NCBI Taxonomy" id="1144522"/>
    <lineage>
        <taxon>Eukaryota</taxon>
        <taxon>Metamonada</taxon>
        <taxon>Parabasalia</taxon>
        <taxon>Tritrichomonadida</taxon>
        <taxon>Tritrichomonadidae</taxon>
        <taxon>Tritrichomonas</taxon>
    </lineage>
</organism>
<dbReference type="AlphaFoldDB" id="A0A1J4JZG9"/>
<dbReference type="EMBL" id="MLAK01000860">
    <property type="protein sequence ID" value="OHT02653.1"/>
    <property type="molecule type" value="Genomic_DNA"/>
</dbReference>
<gene>
    <name evidence="3" type="primary">wdr68</name>
    <name evidence="3" type="ORF">TRFO_07091</name>
</gene>
<reference evidence="3" key="1">
    <citation type="submission" date="2016-10" db="EMBL/GenBank/DDBJ databases">
        <authorList>
            <person name="Benchimol M."/>
            <person name="Almeida L.G."/>
            <person name="Vasconcelos A.T."/>
            <person name="Perreira-Neves A."/>
            <person name="Rosa I.A."/>
            <person name="Tasca T."/>
            <person name="Bogo M.R."/>
            <person name="de Souza W."/>
        </authorList>
    </citation>
    <scope>NUCLEOTIDE SEQUENCE [LARGE SCALE GENOMIC DNA]</scope>
    <source>
        <strain evidence="3">K</strain>
    </source>
</reference>
<name>A0A1J4JZG9_9EUKA</name>
<dbReference type="Gene3D" id="2.130.10.10">
    <property type="entry name" value="YVTN repeat-like/Quinoprotein amine dehydrogenase"/>
    <property type="match status" value="1"/>
</dbReference>
<dbReference type="VEuPathDB" id="TrichDB:TRFO_07091"/>
<dbReference type="Proteomes" id="UP000179807">
    <property type="component" value="Unassembled WGS sequence"/>
</dbReference>
<dbReference type="SMART" id="SM00320">
    <property type="entry name" value="WD40"/>
    <property type="match status" value="3"/>
</dbReference>
<dbReference type="PANTHER" id="PTHR19919">
    <property type="entry name" value="WD REPEAT CONTAINING PROTEIN"/>
    <property type="match status" value="1"/>
</dbReference>
<dbReference type="OrthoDB" id="24670at2759"/>
<dbReference type="Pfam" id="PF00400">
    <property type="entry name" value="WD40"/>
    <property type="match status" value="1"/>
</dbReference>
<evidence type="ECO:0000313" key="3">
    <source>
        <dbReference type="EMBL" id="OHT02653.1"/>
    </source>
</evidence>
<dbReference type="RefSeq" id="XP_068355789.1">
    <property type="nucleotide sequence ID" value="XM_068493492.1"/>
</dbReference>
<dbReference type="InterPro" id="IPR036322">
    <property type="entry name" value="WD40_repeat_dom_sf"/>
</dbReference>
<dbReference type="InterPro" id="IPR015943">
    <property type="entry name" value="WD40/YVTN_repeat-like_dom_sf"/>
</dbReference>
<dbReference type="SUPFAM" id="SSF50978">
    <property type="entry name" value="WD40 repeat-like"/>
    <property type="match status" value="1"/>
</dbReference>
<evidence type="ECO:0000313" key="4">
    <source>
        <dbReference type="Proteomes" id="UP000179807"/>
    </source>
</evidence>
<accession>A0A1J4JZG9</accession>
<dbReference type="GeneID" id="94828196"/>
<keyword evidence="1" id="KW-0853">WD repeat</keyword>
<dbReference type="InterPro" id="IPR001680">
    <property type="entry name" value="WD40_rpt"/>
</dbReference>